<dbReference type="SUPFAM" id="SSF48008">
    <property type="entry name" value="GntR ligand-binding domain-like"/>
    <property type="match status" value="1"/>
</dbReference>
<feature type="domain" description="GntR C-terminal" evidence="4">
    <location>
        <begin position="11"/>
        <end position="67"/>
    </location>
</feature>
<protein>
    <submittedName>
        <fullName evidence="5">FCD domain-containing protein</fullName>
    </submittedName>
</protein>
<name>A0AB39TBW4_9ACTN</name>
<dbReference type="InterPro" id="IPR011711">
    <property type="entry name" value="GntR_C"/>
</dbReference>
<gene>
    <name evidence="5" type="ORF">AB5J54_38425</name>
</gene>
<evidence type="ECO:0000256" key="1">
    <source>
        <dbReference type="ARBA" id="ARBA00023015"/>
    </source>
</evidence>
<accession>A0AB39TBW4</accession>
<evidence type="ECO:0000313" key="5">
    <source>
        <dbReference type="EMBL" id="XDQ76930.1"/>
    </source>
</evidence>
<dbReference type="GO" id="GO:0003677">
    <property type="term" value="F:DNA binding"/>
    <property type="evidence" value="ECO:0007669"/>
    <property type="project" value="UniProtKB-KW"/>
</dbReference>
<evidence type="ECO:0000256" key="3">
    <source>
        <dbReference type="ARBA" id="ARBA00023163"/>
    </source>
</evidence>
<organism evidence="5">
    <name type="scientific">Streptomyces sp. R44</name>
    <dbReference type="NCBI Taxonomy" id="3238633"/>
    <lineage>
        <taxon>Bacteria</taxon>
        <taxon>Bacillati</taxon>
        <taxon>Actinomycetota</taxon>
        <taxon>Actinomycetes</taxon>
        <taxon>Kitasatosporales</taxon>
        <taxon>Streptomycetaceae</taxon>
        <taxon>Streptomyces</taxon>
    </lineage>
</organism>
<dbReference type="Gene3D" id="1.20.120.530">
    <property type="entry name" value="GntR ligand-binding domain-like"/>
    <property type="match status" value="1"/>
</dbReference>
<dbReference type="AlphaFoldDB" id="A0AB39TBW4"/>
<sequence>MEPRSYSSSRACGRPAMWAYAPGCARSNTCWWRGRIEEGALARAWREHRAIYEAVAARQPELAQARATVRVAEVEQWLRGTLDAVESERT</sequence>
<proteinExistence type="predicted"/>
<keyword evidence="3" id="KW-0804">Transcription</keyword>
<keyword evidence="2" id="KW-0238">DNA-binding</keyword>
<evidence type="ECO:0000259" key="4">
    <source>
        <dbReference type="Pfam" id="PF07729"/>
    </source>
</evidence>
<dbReference type="EMBL" id="CP163444">
    <property type="protein sequence ID" value="XDQ76930.1"/>
    <property type="molecule type" value="Genomic_DNA"/>
</dbReference>
<evidence type="ECO:0000256" key="2">
    <source>
        <dbReference type="ARBA" id="ARBA00023125"/>
    </source>
</evidence>
<dbReference type="Pfam" id="PF07729">
    <property type="entry name" value="FCD"/>
    <property type="match status" value="1"/>
</dbReference>
<keyword evidence="1" id="KW-0805">Transcription regulation</keyword>
<reference evidence="5" key="1">
    <citation type="submission" date="2024-07" db="EMBL/GenBank/DDBJ databases">
        <authorList>
            <person name="Yu S.T."/>
        </authorList>
    </citation>
    <scope>NUCLEOTIDE SEQUENCE</scope>
    <source>
        <strain evidence="5">R44</strain>
    </source>
</reference>
<dbReference type="RefSeq" id="WP_369149593.1">
    <property type="nucleotide sequence ID" value="NZ_CP163444.1"/>
</dbReference>
<dbReference type="InterPro" id="IPR008920">
    <property type="entry name" value="TF_FadR/GntR_C"/>
</dbReference>